<keyword evidence="2" id="KW-1185">Reference proteome</keyword>
<dbReference type="AlphaFoldDB" id="A0AA36HCU0"/>
<dbReference type="EMBL" id="CATQJL010000316">
    <property type="protein sequence ID" value="CAJ0608233.1"/>
    <property type="molecule type" value="Genomic_DNA"/>
</dbReference>
<sequence length="101" mass="11152">MEKCPANSITKQLPVTGNLFGDYASVFDAISMIQIEAEDNAYKGKLCAMFYATIKEMEVCLDHCALVELCCHNPCINHGGWRAYDDAVSVTSSFVSRCFAK</sequence>
<reference evidence="1" key="1">
    <citation type="submission" date="2023-07" db="EMBL/GenBank/DDBJ databases">
        <authorList>
            <consortium name="CYATHOMIX"/>
        </authorList>
    </citation>
    <scope>NUCLEOTIDE SEQUENCE</scope>
    <source>
        <strain evidence="1">N/A</strain>
    </source>
</reference>
<proteinExistence type="predicted"/>
<gene>
    <name evidence="1" type="ORF">CYNAS_LOCUS20216</name>
</gene>
<protein>
    <submittedName>
        <fullName evidence="1">Uncharacterized protein</fullName>
    </submittedName>
</protein>
<dbReference type="Proteomes" id="UP001176961">
    <property type="component" value="Unassembled WGS sequence"/>
</dbReference>
<name>A0AA36HCU0_CYLNA</name>
<evidence type="ECO:0000313" key="2">
    <source>
        <dbReference type="Proteomes" id="UP001176961"/>
    </source>
</evidence>
<evidence type="ECO:0000313" key="1">
    <source>
        <dbReference type="EMBL" id="CAJ0608233.1"/>
    </source>
</evidence>
<accession>A0AA36HCU0</accession>
<organism evidence="1 2">
    <name type="scientific">Cylicocyclus nassatus</name>
    <name type="common">Nematode worm</name>
    <dbReference type="NCBI Taxonomy" id="53992"/>
    <lineage>
        <taxon>Eukaryota</taxon>
        <taxon>Metazoa</taxon>
        <taxon>Ecdysozoa</taxon>
        <taxon>Nematoda</taxon>
        <taxon>Chromadorea</taxon>
        <taxon>Rhabditida</taxon>
        <taxon>Rhabditina</taxon>
        <taxon>Rhabditomorpha</taxon>
        <taxon>Strongyloidea</taxon>
        <taxon>Strongylidae</taxon>
        <taxon>Cylicocyclus</taxon>
    </lineage>
</organism>
<comment type="caution">
    <text evidence="1">The sequence shown here is derived from an EMBL/GenBank/DDBJ whole genome shotgun (WGS) entry which is preliminary data.</text>
</comment>